<organism evidence="1">
    <name type="scientific">Siphoviridae sp. ctVOP12</name>
    <dbReference type="NCBI Taxonomy" id="2825531"/>
    <lineage>
        <taxon>Viruses</taxon>
        <taxon>Duplodnaviria</taxon>
        <taxon>Heunggongvirae</taxon>
        <taxon>Uroviricota</taxon>
        <taxon>Caudoviricetes</taxon>
    </lineage>
</organism>
<proteinExistence type="predicted"/>
<protein>
    <submittedName>
        <fullName evidence="1">Uncharacterized protein</fullName>
    </submittedName>
</protein>
<sequence length="107" mass="11870">MKWEKKMSDFVIKRNTDPNVGPVDGVSVETEGVYTKFRGKGLFQTEKRIFRQEKTEVGIKAAVSTGVVSIYDRNRDQAIAVPITELAAILNEALRVGMTGGENHETV</sequence>
<accession>A0A8S5V9T9</accession>
<reference evidence="1" key="1">
    <citation type="journal article" date="2021" name="Proc. Natl. Acad. Sci. U.S.A.">
        <title>A Catalog of Tens of Thousands of Viruses from Human Metagenomes Reveals Hidden Associations with Chronic Diseases.</title>
        <authorList>
            <person name="Tisza M.J."/>
            <person name="Buck C.B."/>
        </authorList>
    </citation>
    <scope>NUCLEOTIDE SEQUENCE</scope>
    <source>
        <strain evidence="1">CtVOP12</strain>
    </source>
</reference>
<dbReference type="EMBL" id="BK016231">
    <property type="protein sequence ID" value="DAG03538.1"/>
    <property type="molecule type" value="Genomic_DNA"/>
</dbReference>
<name>A0A8S5V9T9_9CAUD</name>
<evidence type="ECO:0000313" key="1">
    <source>
        <dbReference type="EMBL" id="DAG03538.1"/>
    </source>
</evidence>